<organism evidence="1 2">
    <name type="scientific">Ehrlichia cf. muris str. EmCRT</name>
    <dbReference type="NCBI Taxonomy" id="1359167"/>
    <lineage>
        <taxon>Bacteria</taxon>
        <taxon>Pseudomonadati</taxon>
        <taxon>Pseudomonadota</taxon>
        <taxon>Alphaproteobacteria</taxon>
        <taxon>Rickettsiales</taxon>
        <taxon>Anaplasmataceae</taxon>
        <taxon>Ehrlichia</taxon>
    </lineage>
</organism>
<comment type="caution">
    <text evidence="1">The sequence shown here is derived from an EMBL/GenBank/DDBJ whole genome shotgun (WGS) entry which is preliminary data.</text>
</comment>
<evidence type="ECO:0000313" key="1">
    <source>
        <dbReference type="EMBL" id="KJV65542.1"/>
    </source>
</evidence>
<sequence>MEFLRKCINAIIPYLTWTIINNNKAFLSKVSYIVFSFHLQKSDLCIVNHLCV</sequence>
<name>A0A0F3NCV2_9RICK</name>
<reference evidence="1 2" key="1">
    <citation type="submission" date="2015-02" db="EMBL/GenBank/DDBJ databases">
        <title>Genome Sequencing of Rickettsiales.</title>
        <authorList>
            <person name="Daugherty S.C."/>
            <person name="Su Q."/>
            <person name="Abolude K."/>
            <person name="Beier-Sexton M."/>
            <person name="Carlyon J.A."/>
            <person name="Carter R."/>
            <person name="Day N.P."/>
            <person name="Dumler S.J."/>
            <person name="Dyachenko V."/>
            <person name="Godinez A."/>
            <person name="Kurtti T.J."/>
            <person name="Lichay M."/>
            <person name="Mullins K.E."/>
            <person name="Ott S."/>
            <person name="Pappas-Brown V."/>
            <person name="Paris D.H."/>
            <person name="Patel P."/>
            <person name="Richards A.L."/>
            <person name="Sadzewicz L."/>
            <person name="Sears K."/>
            <person name="Seidman D."/>
            <person name="Sengamalay N."/>
            <person name="Stenos J."/>
            <person name="Tallon L.J."/>
            <person name="Vincent G."/>
            <person name="Fraser C.M."/>
            <person name="Munderloh U."/>
            <person name="Dunning-Hotopp J.C."/>
        </authorList>
    </citation>
    <scope>NUCLEOTIDE SEQUENCE [LARGE SCALE GENOMIC DNA]</scope>
    <source>
        <strain evidence="1 2">EmCRT</strain>
    </source>
</reference>
<dbReference type="Proteomes" id="UP000033546">
    <property type="component" value="Unassembled WGS sequence"/>
</dbReference>
<evidence type="ECO:0000313" key="2">
    <source>
        <dbReference type="Proteomes" id="UP000033546"/>
    </source>
</evidence>
<dbReference type="AlphaFoldDB" id="A0A0F3NCV2"/>
<accession>A0A0F3NCV2</accession>
<protein>
    <submittedName>
        <fullName evidence="1">Uncharacterized protein</fullName>
    </submittedName>
</protein>
<dbReference type="EMBL" id="LANU01000002">
    <property type="protein sequence ID" value="KJV65542.1"/>
    <property type="molecule type" value="Genomic_DNA"/>
</dbReference>
<gene>
    <name evidence="1" type="ORF">EMUCRT_0486</name>
</gene>
<proteinExistence type="predicted"/>